<dbReference type="AlphaFoldDB" id="A0A149VIZ7"/>
<sequence>MAGIDLKTNKIMWMHRNGTVRDSSPLPLPFKVGIPSLGGPLTTAGGVAFLTSTADYYIRAYDVTTGRQLWQDRLPAGGQSTPMTYEANGRQFVVTADGGHGSFGTKLGDYIVAYALPDGAEKH</sequence>
<gene>
    <name evidence="2" type="ORF">AD953_00715</name>
</gene>
<dbReference type="Pfam" id="PF01011">
    <property type="entry name" value="PQQ"/>
    <property type="match status" value="1"/>
</dbReference>
<dbReference type="Proteomes" id="UP000075538">
    <property type="component" value="Unassembled WGS sequence"/>
</dbReference>
<name>A0A149VIZ7_9PROT</name>
<protein>
    <recommendedName>
        <fullName evidence="1">Pyrrolo-quinoline quinone repeat domain-containing protein</fullName>
    </recommendedName>
</protein>
<dbReference type="EMBL" id="LHZZ01000121">
    <property type="protein sequence ID" value="KXV79893.1"/>
    <property type="molecule type" value="Genomic_DNA"/>
</dbReference>
<evidence type="ECO:0000313" key="3">
    <source>
        <dbReference type="Proteomes" id="UP000075538"/>
    </source>
</evidence>
<evidence type="ECO:0000313" key="2">
    <source>
        <dbReference type="EMBL" id="KXV79893.1"/>
    </source>
</evidence>
<dbReference type="PATRIC" id="fig|178901.15.peg.2958"/>
<dbReference type="InterPro" id="IPR011047">
    <property type="entry name" value="Quinoprotein_ADH-like_sf"/>
</dbReference>
<evidence type="ECO:0000259" key="1">
    <source>
        <dbReference type="Pfam" id="PF01011"/>
    </source>
</evidence>
<accession>A0A149VIZ7</accession>
<organism evidence="2 3">
    <name type="scientific">Acetobacter malorum</name>
    <dbReference type="NCBI Taxonomy" id="178901"/>
    <lineage>
        <taxon>Bacteria</taxon>
        <taxon>Pseudomonadati</taxon>
        <taxon>Pseudomonadota</taxon>
        <taxon>Alphaproteobacteria</taxon>
        <taxon>Acetobacterales</taxon>
        <taxon>Acetobacteraceae</taxon>
        <taxon>Acetobacter</taxon>
    </lineage>
</organism>
<dbReference type="InterPro" id="IPR002372">
    <property type="entry name" value="PQQ_rpt_dom"/>
</dbReference>
<reference evidence="2 3" key="1">
    <citation type="submission" date="2015-06" db="EMBL/GenBank/DDBJ databases">
        <title>Improved classification and identification of acetic acid bacteria using matrix-assisted laser desorption/ionization time-of-flight mass spectrometry; Gluconobacter nephelii and Gluconobacter uchimurae are later heterotypic synonyms of Gluconobacter japonicus and Gluconobacter oxydans, respectively.</title>
        <authorList>
            <person name="Li L."/>
            <person name="Cleenwerck I."/>
            <person name="De Vuyst L."/>
            <person name="Vandamme P."/>
        </authorList>
    </citation>
    <scope>NUCLEOTIDE SEQUENCE [LARGE SCALE GENOMIC DNA]</scope>
    <source>
        <strain evidence="2 3">LMG 1604</strain>
    </source>
</reference>
<comment type="caution">
    <text evidence="2">The sequence shown here is derived from an EMBL/GenBank/DDBJ whole genome shotgun (WGS) entry which is preliminary data.</text>
</comment>
<proteinExistence type="predicted"/>
<dbReference type="SUPFAM" id="SSF50998">
    <property type="entry name" value="Quinoprotein alcohol dehydrogenase-like"/>
    <property type="match status" value="1"/>
</dbReference>
<dbReference type="Gene3D" id="2.140.10.10">
    <property type="entry name" value="Quinoprotein alcohol dehydrogenase-like superfamily"/>
    <property type="match status" value="1"/>
</dbReference>
<feature type="domain" description="Pyrrolo-quinoline quinone repeat" evidence="1">
    <location>
        <begin position="2"/>
        <end position="93"/>
    </location>
</feature>